<dbReference type="Proteomes" id="UP001189429">
    <property type="component" value="Unassembled WGS sequence"/>
</dbReference>
<evidence type="ECO:0000313" key="2">
    <source>
        <dbReference type="Proteomes" id="UP001189429"/>
    </source>
</evidence>
<dbReference type="EMBL" id="CAUYUJ010002202">
    <property type="protein sequence ID" value="CAK0799676.1"/>
    <property type="molecule type" value="Genomic_DNA"/>
</dbReference>
<accession>A0ABN9Q2R2</accession>
<proteinExistence type="predicted"/>
<organism evidence="1 2">
    <name type="scientific">Prorocentrum cordatum</name>
    <dbReference type="NCBI Taxonomy" id="2364126"/>
    <lineage>
        <taxon>Eukaryota</taxon>
        <taxon>Sar</taxon>
        <taxon>Alveolata</taxon>
        <taxon>Dinophyceae</taxon>
        <taxon>Prorocentrales</taxon>
        <taxon>Prorocentraceae</taxon>
        <taxon>Prorocentrum</taxon>
    </lineage>
</organism>
<comment type="caution">
    <text evidence="1">The sequence shown here is derived from an EMBL/GenBank/DDBJ whole genome shotgun (WGS) entry which is preliminary data.</text>
</comment>
<reference evidence="1" key="1">
    <citation type="submission" date="2023-10" db="EMBL/GenBank/DDBJ databases">
        <authorList>
            <person name="Chen Y."/>
            <person name="Shah S."/>
            <person name="Dougan E. K."/>
            <person name="Thang M."/>
            <person name="Chan C."/>
        </authorList>
    </citation>
    <scope>NUCLEOTIDE SEQUENCE [LARGE SCALE GENOMIC DNA]</scope>
</reference>
<evidence type="ECO:0000313" key="1">
    <source>
        <dbReference type="EMBL" id="CAK0799676.1"/>
    </source>
</evidence>
<name>A0ABN9Q2R2_9DINO</name>
<keyword evidence="2" id="KW-1185">Reference proteome</keyword>
<gene>
    <name evidence="1" type="ORF">PCOR1329_LOCUS8038</name>
</gene>
<sequence length="212" mass="22853">MMCTMCVAMPTTIDIMSSTCGRRDEREVGFAPFGNIGPSCNTRLPDGTASGREYLMYSMLTHVGLVERLLHAGVLDPREAVLGAACTCVDLVELVNSGATHPRGSESDCITKSVRLNSVPELKVSVNAHAMHNVANMRGQSSWNQDMLKTARDLPEIAASTATFAAGFTACSRAAMRHHRERGDDEDEQTPHRWAAAHTIACCEWSACGALA</sequence>
<protein>
    <submittedName>
        <fullName evidence="1">Uncharacterized protein</fullName>
    </submittedName>
</protein>